<organism evidence="1 2">
    <name type="scientific">Noviherbaspirillum humi</name>
    <dbReference type="NCBI Taxonomy" id="1688639"/>
    <lineage>
        <taxon>Bacteria</taxon>
        <taxon>Pseudomonadati</taxon>
        <taxon>Pseudomonadota</taxon>
        <taxon>Betaproteobacteria</taxon>
        <taxon>Burkholderiales</taxon>
        <taxon>Oxalobacteraceae</taxon>
        <taxon>Noviherbaspirillum</taxon>
    </lineage>
</organism>
<gene>
    <name evidence="1" type="ORF">SAMN06265795_107124</name>
</gene>
<reference evidence="1 2" key="1">
    <citation type="submission" date="2017-06" db="EMBL/GenBank/DDBJ databases">
        <authorList>
            <person name="Kim H.J."/>
            <person name="Triplett B.A."/>
        </authorList>
    </citation>
    <scope>NUCLEOTIDE SEQUENCE [LARGE SCALE GENOMIC DNA]</scope>
    <source>
        <strain evidence="1 2">U15</strain>
    </source>
</reference>
<accession>A0A239HR19</accession>
<dbReference type="EMBL" id="FZOT01000007">
    <property type="protein sequence ID" value="SNS83762.1"/>
    <property type="molecule type" value="Genomic_DNA"/>
</dbReference>
<dbReference type="AlphaFoldDB" id="A0A239HR19"/>
<name>A0A239HR19_9BURK</name>
<evidence type="ECO:0000313" key="1">
    <source>
        <dbReference type="EMBL" id="SNS83762.1"/>
    </source>
</evidence>
<sequence>MPNPENHVSPGMFEFLRLFNQLAPEDQIAISRVVSVLANFQPDEALTMEELQALFELAKRMQ</sequence>
<proteinExistence type="predicted"/>
<dbReference type="RefSeq" id="WP_143131248.1">
    <property type="nucleotide sequence ID" value="NZ_FZOT01000007.1"/>
</dbReference>
<dbReference type="Proteomes" id="UP000198284">
    <property type="component" value="Unassembled WGS sequence"/>
</dbReference>
<keyword evidence="2" id="KW-1185">Reference proteome</keyword>
<evidence type="ECO:0000313" key="2">
    <source>
        <dbReference type="Proteomes" id="UP000198284"/>
    </source>
</evidence>
<protein>
    <submittedName>
        <fullName evidence="1">Uncharacterized protein</fullName>
    </submittedName>
</protein>